<dbReference type="SUPFAM" id="SSF52833">
    <property type="entry name" value="Thioredoxin-like"/>
    <property type="match status" value="1"/>
</dbReference>
<organism evidence="3 4">
    <name type="scientific">Corynebacterium hiratae</name>
    <dbReference type="NCBI Taxonomy" id="3139423"/>
    <lineage>
        <taxon>Bacteria</taxon>
        <taxon>Bacillati</taxon>
        <taxon>Actinomycetota</taxon>
        <taxon>Actinomycetes</taxon>
        <taxon>Mycobacteriales</taxon>
        <taxon>Corynebacteriaceae</taxon>
        <taxon>Corynebacterium</taxon>
    </lineage>
</organism>
<name>A0A553FWL0_9CORY</name>
<dbReference type="Pfam" id="PF14561">
    <property type="entry name" value="TPR_20"/>
    <property type="match status" value="1"/>
</dbReference>
<dbReference type="InterPro" id="IPR019734">
    <property type="entry name" value="TPR_rpt"/>
</dbReference>
<dbReference type="PROSITE" id="PS51352">
    <property type="entry name" value="THIOREDOXIN_2"/>
    <property type="match status" value="1"/>
</dbReference>
<keyword evidence="1" id="KW-0802">TPR repeat</keyword>
<feature type="repeat" description="TPR" evidence="1">
    <location>
        <begin position="178"/>
        <end position="211"/>
    </location>
</feature>
<dbReference type="PROSITE" id="PS50005">
    <property type="entry name" value="TPR"/>
    <property type="match status" value="1"/>
</dbReference>
<dbReference type="InterPro" id="IPR013766">
    <property type="entry name" value="Thioredoxin_domain"/>
</dbReference>
<dbReference type="Gene3D" id="3.40.30.10">
    <property type="entry name" value="Glutaredoxin"/>
    <property type="match status" value="1"/>
</dbReference>
<evidence type="ECO:0000313" key="3">
    <source>
        <dbReference type="EMBL" id="TRX61627.1"/>
    </source>
</evidence>
<gene>
    <name evidence="3" type="ORF">FNY97_07125</name>
</gene>
<dbReference type="InterPro" id="IPR011990">
    <property type="entry name" value="TPR-like_helical_dom_sf"/>
</dbReference>
<dbReference type="EMBL" id="VKDK01000009">
    <property type="protein sequence ID" value="TRX61627.1"/>
    <property type="molecule type" value="Genomic_DNA"/>
</dbReference>
<dbReference type="Proteomes" id="UP000320443">
    <property type="component" value="Unassembled WGS sequence"/>
</dbReference>
<proteinExistence type="predicted"/>
<dbReference type="RefSeq" id="WP_144013514.1">
    <property type="nucleotide sequence ID" value="NZ_VKDK01000009.1"/>
</dbReference>
<evidence type="ECO:0000259" key="2">
    <source>
        <dbReference type="PROSITE" id="PS51352"/>
    </source>
</evidence>
<reference evidence="3 4" key="1">
    <citation type="submission" date="2019-07" db="EMBL/GenBank/DDBJ databases">
        <title>Draft genome of C. aurimucosum strain 2274.</title>
        <authorList>
            <person name="Pacheco L.G.C."/>
            <person name="Aguiar E.R.G.R."/>
            <person name="Santos C.S."/>
            <person name="Rocha D.J.P.G."/>
            <person name="Sant'Anna L.O."/>
            <person name="Mattos-Guaraldi A.L."/>
            <person name="Santos L.S."/>
        </authorList>
    </citation>
    <scope>NUCLEOTIDE SEQUENCE [LARGE SCALE GENOMIC DNA]</scope>
    <source>
        <strain evidence="3 4">2274</strain>
    </source>
</reference>
<dbReference type="AlphaFoldDB" id="A0A553FWL0"/>
<protein>
    <submittedName>
        <fullName evidence="3">Tetratricopeptide repeat protein</fullName>
    </submittedName>
</protein>
<comment type="caution">
    <text evidence="3">The sequence shown here is derived from an EMBL/GenBank/DDBJ whole genome shotgun (WGS) entry which is preliminary data.</text>
</comment>
<dbReference type="GO" id="GO:0006950">
    <property type="term" value="P:response to stress"/>
    <property type="evidence" value="ECO:0007669"/>
    <property type="project" value="UniProtKB-ARBA"/>
</dbReference>
<dbReference type="CDD" id="cd02956">
    <property type="entry name" value="ybbN"/>
    <property type="match status" value="1"/>
</dbReference>
<dbReference type="Gene3D" id="1.25.40.10">
    <property type="entry name" value="Tetratricopeptide repeat domain"/>
    <property type="match status" value="1"/>
</dbReference>
<evidence type="ECO:0000313" key="4">
    <source>
        <dbReference type="Proteomes" id="UP000320443"/>
    </source>
</evidence>
<keyword evidence="4" id="KW-1185">Reference proteome</keyword>
<accession>A0A553FWL0</accession>
<dbReference type="InterPro" id="IPR036249">
    <property type="entry name" value="Thioredoxin-like_sf"/>
</dbReference>
<sequence length="315" mass="33062">MTGPYVGGALDLGAIKQQAEARAQAQSQSVNAGAASSGGSGGGGIAPFFEVTEQNFENELVRRSAEVPVIALIGSPRSPASEQLKKDFEEMAAAGGLKFIVGYINADVVPQVAQVFGVQNLPTTVAIAAGQPVTNFEGGQPRENLEQWIAAIVEKLGPQLKGLPAQGEAGESPAEEAADPRLSLAEDALNRGDFDAAIATYDEILAAEPDNVEIKQARDTTLLLKRLDPANRSEDPIAAADAAPEDVSKQLDAADAEVVAGAPDRAFERLIEAMKRTAGDDKEQLKTRLLELFGLFDSGDPRVLAARTKLASALY</sequence>
<evidence type="ECO:0000256" key="1">
    <source>
        <dbReference type="PROSITE-ProRule" id="PRU00339"/>
    </source>
</evidence>
<feature type="domain" description="Thioredoxin" evidence="2">
    <location>
        <begin position="40"/>
        <end position="154"/>
    </location>
</feature>
<dbReference type="Pfam" id="PF00085">
    <property type="entry name" value="Thioredoxin"/>
    <property type="match status" value="1"/>
</dbReference>